<keyword evidence="1" id="KW-0378">Hydrolase</keyword>
<name>A0A397ZYJ9_BRACM</name>
<protein>
    <submittedName>
        <fullName evidence="4">Uncharacterized protein</fullName>
    </submittedName>
</protein>
<evidence type="ECO:0000313" key="4">
    <source>
        <dbReference type="EMBL" id="RID67923.1"/>
    </source>
</evidence>
<dbReference type="InterPro" id="IPR036514">
    <property type="entry name" value="SGNH_hydro_sf"/>
</dbReference>
<gene>
    <name evidence="4" type="ORF">BRARA_C00124</name>
</gene>
<evidence type="ECO:0000256" key="1">
    <source>
        <dbReference type="ARBA" id="ARBA00022801"/>
    </source>
</evidence>
<dbReference type="PANTHER" id="PTHR46020">
    <property type="entry name" value="OSJNBB0059K02.9 PROTEIN"/>
    <property type="match status" value="1"/>
</dbReference>
<dbReference type="PANTHER" id="PTHR46020:SF32">
    <property type="entry name" value="GDSL ESTERASE_LIPASE"/>
    <property type="match status" value="1"/>
</dbReference>
<dbReference type="Gene3D" id="3.40.50.1110">
    <property type="entry name" value="SGNH hydrolase"/>
    <property type="match status" value="1"/>
</dbReference>
<dbReference type="GO" id="GO:0016042">
    <property type="term" value="P:lipid catabolic process"/>
    <property type="evidence" value="ECO:0007669"/>
    <property type="project" value="UniProtKB-KW"/>
</dbReference>
<accession>A0A397ZYJ9</accession>
<dbReference type="Proteomes" id="UP000264353">
    <property type="component" value="Chromosome A3"/>
</dbReference>
<keyword evidence="3" id="KW-0443">Lipid metabolism</keyword>
<proteinExistence type="predicted"/>
<keyword evidence="2" id="KW-0442">Lipid degradation</keyword>
<organism evidence="4 5">
    <name type="scientific">Brassica campestris</name>
    <name type="common">Field mustard</name>
    <dbReference type="NCBI Taxonomy" id="3711"/>
    <lineage>
        <taxon>Eukaryota</taxon>
        <taxon>Viridiplantae</taxon>
        <taxon>Streptophyta</taxon>
        <taxon>Embryophyta</taxon>
        <taxon>Tracheophyta</taxon>
        <taxon>Spermatophyta</taxon>
        <taxon>Magnoliopsida</taxon>
        <taxon>eudicotyledons</taxon>
        <taxon>Gunneridae</taxon>
        <taxon>Pentapetalae</taxon>
        <taxon>rosids</taxon>
        <taxon>malvids</taxon>
        <taxon>Brassicales</taxon>
        <taxon>Brassicaceae</taxon>
        <taxon>Brassiceae</taxon>
        <taxon>Brassica</taxon>
    </lineage>
</organism>
<evidence type="ECO:0000256" key="2">
    <source>
        <dbReference type="ARBA" id="ARBA00022963"/>
    </source>
</evidence>
<dbReference type="GO" id="GO:0016787">
    <property type="term" value="F:hydrolase activity"/>
    <property type="evidence" value="ECO:0007669"/>
    <property type="project" value="UniProtKB-KW"/>
</dbReference>
<evidence type="ECO:0000313" key="5">
    <source>
        <dbReference type="Proteomes" id="UP000264353"/>
    </source>
</evidence>
<reference evidence="4 5" key="1">
    <citation type="submission" date="2018-06" db="EMBL/GenBank/DDBJ databases">
        <title>WGS assembly of Brassica rapa FPsc.</title>
        <authorList>
            <person name="Bowman J."/>
            <person name="Kohchi T."/>
            <person name="Yamato K."/>
            <person name="Jenkins J."/>
            <person name="Shu S."/>
            <person name="Ishizaki K."/>
            <person name="Yamaoka S."/>
            <person name="Nishihama R."/>
            <person name="Nakamura Y."/>
            <person name="Berger F."/>
            <person name="Adam C."/>
            <person name="Aki S."/>
            <person name="Althoff F."/>
            <person name="Araki T."/>
            <person name="Arteaga-Vazquez M."/>
            <person name="Balasubrmanian S."/>
            <person name="Bauer D."/>
            <person name="Boehm C."/>
            <person name="Briginshaw L."/>
            <person name="Caballero-Perez J."/>
            <person name="Catarino B."/>
            <person name="Chen F."/>
            <person name="Chiyoda S."/>
            <person name="Chovatia M."/>
            <person name="Davies K."/>
            <person name="Delmans M."/>
            <person name="Demura T."/>
            <person name="Dierschke T."/>
            <person name="Dolan L."/>
            <person name="Dorantes-Acosta A."/>
            <person name="Eklund D."/>
            <person name="Florent S."/>
            <person name="Flores-Sandoval E."/>
            <person name="Fujiyama A."/>
            <person name="Fukuzawa H."/>
            <person name="Galik B."/>
            <person name="Grimanelli D."/>
            <person name="Grimwood J."/>
            <person name="Grossniklaus U."/>
            <person name="Hamada T."/>
            <person name="Haseloff J."/>
            <person name="Hetherington A."/>
            <person name="Higo A."/>
            <person name="Hirakawa Y."/>
            <person name="Hundley H."/>
            <person name="Ikeda Y."/>
            <person name="Inoue K."/>
            <person name="Inoue S."/>
            <person name="Ishida S."/>
            <person name="Jia Q."/>
            <person name="Kakita M."/>
            <person name="Kanazawa T."/>
            <person name="Kawai Y."/>
            <person name="Kawashima T."/>
            <person name="Kennedy M."/>
            <person name="Kinose K."/>
            <person name="Kinoshita T."/>
            <person name="Kohara Y."/>
            <person name="Koide E."/>
            <person name="Komatsu K."/>
            <person name="Kopischke S."/>
            <person name="Kubo M."/>
            <person name="Kyozuka J."/>
            <person name="Lagercrantz U."/>
            <person name="Lin S."/>
            <person name="Lindquist E."/>
            <person name="Lipzen A."/>
            <person name="Lu C."/>
            <person name="Luna E."/>
            <person name="Martienssen R."/>
            <person name="Minamino N."/>
            <person name="Mizutani M."/>
            <person name="Mizutani M."/>
            <person name="Mochizuki N."/>
            <person name="Monte I."/>
            <person name="Mosher R."/>
            <person name="Nagasaki H."/>
            <person name="Nakagami H."/>
            <person name="Naramoto S."/>
            <person name="Nishitani K."/>
            <person name="Ohtani M."/>
            <person name="Okamoto T."/>
            <person name="Okumura M."/>
            <person name="Phillips J."/>
            <person name="Pollak B."/>
            <person name="Reinders A."/>
            <person name="Roevekamp M."/>
            <person name="Sano R."/>
            <person name="Sawa S."/>
            <person name="Schmid M."/>
            <person name="Shirakawa M."/>
            <person name="Solano R."/>
            <person name="Spunde A."/>
            <person name="Suetsugu N."/>
            <person name="Sugano S."/>
            <person name="Sugiyama A."/>
            <person name="Sun R."/>
            <person name="Suzuki Y."/>
            <person name="Takenaka M."/>
            <person name="Takezawa D."/>
            <person name="Tomogane H."/>
            <person name="Tsuzuki M."/>
            <person name="Ueda T."/>
            <person name="Umeda M."/>
            <person name="Ward J."/>
            <person name="Watanabe Y."/>
            <person name="Yazaki K."/>
            <person name="Yokoyama R."/>
            <person name="Yoshitake Y."/>
            <person name="Yotsui I."/>
            <person name="Zachgo S."/>
            <person name="Schmutz J."/>
        </authorList>
    </citation>
    <scope>NUCLEOTIDE SEQUENCE [LARGE SCALE GENOMIC DNA]</scope>
    <source>
        <strain evidence="5">cv. B-3</strain>
    </source>
</reference>
<sequence>MIFFPKALARLHNSLLQQAVAKLNNQIKQSSFIILDLYNAFLTSPLKPCCVGVSSEYNCGSVDEKGVKKYMICDDPKSAFFWDGSHPTEERWRSVYSVYTKVLPLLL</sequence>
<dbReference type="AlphaFoldDB" id="A0A397ZYJ9"/>
<dbReference type="EMBL" id="CM010630">
    <property type="protein sequence ID" value="RID67923.1"/>
    <property type="molecule type" value="Genomic_DNA"/>
</dbReference>
<evidence type="ECO:0000256" key="3">
    <source>
        <dbReference type="ARBA" id="ARBA00023098"/>
    </source>
</evidence>